<proteinExistence type="predicted"/>
<organism evidence="1">
    <name type="scientific">Xenorhabdus bovienii str. oregonense</name>
    <dbReference type="NCBI Taxonomy" id="1398202"/>
    <lineage>
        <taxon>Bacteria</taxon>
        <taxon>Pseudomonadati</taxon>
        <taxon>Pseudomonadota</taxon>
        <taxon>Gammaproteobacteria</taxon>
        <taxon>Enterobacterales</taxon>
        <taxon>Morganellaceae</taxon>
        <taxon>Xenorhabdus</taxon>
    </lineage>
</organism>
<dbReference type="Proteomes" id="UP000028483">
    <property type="component" value="Unassembled WGS sequence"/>
</dbReference>
<dbReference type="HOGENOM" id="CLU_1854442_0_0_6"/>
<evidence type="ECO:0000313" key="1">
    <source>
        <dbReference type="EMBL" id="CDH08094.1"/>
    </source>
</evidence>
<protein>
    <submittedName>
        <fullName evidence="1">Uncharacterized protein</fullName>
    </submittedName>
</protein>
<accession>A0A077PB36</accession>
<gene>
    <name evidence="1" type="ORF">XBO1_870004</name>
</gene>
<dbReference type="RefSeq" id="WP_230578195.1">
    <property type="nucleotide sequence ID" value="NZ_CAWLUU010000077.1"/>
</dbReference>
<dbReference type="EMBL" id="CBSX010000256">
    <property type="protein sequence ID" value="CDH08094.1"/>
    <property type="molecule type" value="Genomic_DNA"/>
</dbReference>
<comment type="caution">
    <text evidence="1">The sequence shown here is derived from an EMBL/GenBank/DDBJ whole genome shotgun (WGS) entry which is preliminary data.</text>
</comment>
<reference evidence="1" key="1">
    <citation type="submission" date="2013-07" db="EMBL/GenBank/DDBJ databases">
        <title>Sub-species coevolution in mutualistic symbiosis.</title>
        <authorList>
            <person name="Murfin K."/>
            <person name="Klassen J."/>
            <person name="Lee M."/>
            <person name="Forst S."/>
            <person name="Stock P."/>
            <person name="Goodrich-Blair H."/>
        </authorList>
    </citation>
    <scope>NUCLEOTIDE SEQUENCE [LARGE SCALE GENOMIC DNA]</scope>
    <source>
        <strain evidence="1">Oregonense</strain>
    </source>
</reference>
<name>A0A077PB36_XENBV</name>
<dbReference type="AlphaFoldDB" id="A0A077PB36"/>
<sequence length="138" mass="15915">MKEPILASIKFDTSELDKKIDELKSLFLENIREDFLSVIADLSKNIVFTDNPATRSADGAVDILYFLDFDTVAYNKVIMAIRALKRNLTHNDNSPLHGKSPEEILEHFKKYNFVDDHGHRLEMCQDFIDLINITTIKE</sequence>